<dbReference type="AlphaFoldDB" id="A0A2H0RC66"/>
<evidence type="ECO:0000256" key="5">
    <source>
        <dbReference type="ARBA" id="ARBA00023274"/>
    </source>
</evidence>
<gene>
    <name evidence="7" type="primary">rplR</name>
    <name evidence="8" type="ORF">COV23_01505</name>
</gene>
<dbReference type="GO" id="GO:0006412">
    <property type="term" value="P:translation"/>
    <property type="evidence" value="ECO:0007669"/>
    <property type="project" value="UniProtKB-UniRule"/>
</dbReference>
<dbReference type="PANTHER" id="PTHR12899:SF3">
    <property type="entry name" value="LARGE RIBOSOMAL SUBUNIT PROTEIN UL18M"/>
    <property type="match status" value="1"/>
</dbReference>
<dbReference type="EMBL" id="PCXV01000024">
    <property type="protein sequence ID" value="PIR44132.1"/>
    <property type="molecule type" value="Genomic_DNA"/>
</dbReference>
<dbReference type="GO" id="GO:0008097">
    <property type="term" value="F:5S rRNA binding"/>
    <property type="evidence" value="ECO:0007669"/>
    <property type="project" value="TreeGrafter"/>
</dbReference>
<dbReference type="PANTHER" id="PTHR12899">
    <property type="entry name" value="39S RIBOSOMAL PROTEIN L18, MITOCHONDRIAL"/>
    <property type="match status" value="1"/>
</dbReference>
<dbReference type="Pfam" id="PF00861">
    <property type="entry name" value="Ribosomal_L18p"/>
    <property type="match status" value="1"/>
</dbReference>
<comment type="subunit">
    <text evidence="7">Part of the 50S ribosomal subunit; part of the 5S rRNA/L5/L18/L25 subcomplex. Contacts the 5S and 23S rRNAs.</text>
</comment>
<comment type="function">
    <text evidence="7">This is one of the proteins that bind and probably mediate the attachment of the 5S RNA into the large ribosomal subunit, where it forms part of the central protuberance.</text>
</comment>
<evidence type="ECO:0000256" key="7">
    <source>
        <dbReference type="HAMAP-Rule" id="MF_01337"/>
    </source>
</evidence>
<keyword evidence="3 7" id="KW-0694">RNA-binding</keyword>
<evidence type="ECO:0000256" key="6">
    <source>
        <dbReference type="ARBA" id="ARBA00035197"/>
    </source>
</evidence>
<dbReference type="InterPro" id="IPR057268">
    <property type="entry name" value="Ribosomal_L18"/>
</dbReference>
<evidence type="ECO:0000256" key="1">
    <source>
        <dbReference type="ARBA" id="ARBA00007116"/>
    </source>
</evidence>
<evidence type="ECO:0000256" key="2">
    <source>
        <dbReference type="ARBA" id="ARBA00022730"/>
    </source>
</evidence>
<keyword evidence="4 7" id="KW-0689">Ribosomal protein</keyword>
<dbReference type="InterPro" id="IPR005484">
    <property type="entry name" value="Ribosomal_uL18_bac/plant/anim"/>
</dbReference>
<dbReference type="GO" id="GO:0005840">
    <property type="term" value="C:ribosome"/>
    <property type="evidence" value="ECO:0007669"/>
    <property type="project" value="UniProtKB-KW"/>
</dbReference>
<dbReference type="GO" id="GO:0003735">
    <property type="term" value="F:structural constituent of ribosome"/>
    <property type="evidence" value="ECO:0007669"/>
    <property type="project" value="InterPro"/>
</dbReference>
<dbReference type="HAMAP" id="MF_01337_B">
    <property type="entry name" value="Ribosomal_uL18_B"/>
    <property type="match status" value="1"/>
</dbReference>
<proteinExistence type="inferred from homology"/>
<evidence type="ECO:0000313" key="8">
    <source>
        <dbReference type="EMBL" id="PIR44132.1"/>
    </source>
</evidence>
<evidence type="ECO:0000256" key="4">
    <source>
        <dbReference type="ARBA" id="ARBA00022980"/>
    </source>
</evidence>
<comment type="similarity">
    <text evidence="1 7">Belongs to the universal ribosomal protein uL18 family.</text>
</comment>
<name>A0A2H0RC66_9BACT</name>
<evidence type="ECO:0000313" key="9">
    <source>
        <dbReference type="Proteomes" id="UP000231602"/>
    </source>
</evidence>
<dbReference type="InterPro" id="IPR004389">
    <property type="entry name" value="Ribosomal_uL18_bac-type"/>
</dbReference>
<comment type="caution">
    <text evidence="8">The sequence shown here is derived from an EMBL/GenBank/DDBJ whole genome shotgun (WGS) entry which is preliminary data.</text>
</comment>
<protein>
    <recommendedName>
        <fullName evidence="6 7">Large ribosomal subunit protein uL18</fullName>
    </recommendedName>
</protein>
<dbReference type="Proteomes" id="UP000231602">
    <property type="component" value="Unassembled WGS sequence"/>
</dbReference>
<dbReference type="SUPFAM" id="SSF53137">
    <property type="entry name" value="Translational machinery components"/>
    <property type="match status" value="1"/>
</dbReference>
<keyword evidence="5 7" id="KW-0687">Ribonucleoprotein</keyword>
<sequence>MNKQIKFNQIKERRAKRTRAKIFGTSLKPRLTVFRSNRFTYAQLIDDSTGKTLLSASTMGIKTKSKVSKSEALGEKIAELAIKEKITSAVFDRGMYRFHGRVKAIAESAKKAGLKI</sequence>
<dbReference type="NCBIfam" id="TIGR00060">
    <property type="entry name" value="L18_bact"/>
    <property type="match status" value="1"/>
</dbReference>
<dbReference type="Gene3D" id="3.30.420.100">
    <property type="match status" value="1"/>
</dbReference>
<accession>A0A2H0RC66</accession>
<organism evidence="8 9">
    <name type="scientific">Candidatus Wolfebacteria bacterium CG10_big_fil_rev_8_21_14_0_10_31_9</name>
    <dbReference type="NCBI Taxonomy" id="1975070"/>
    <lineage>
        <taxon>Bacteria</taxon>
        <taxon>Candidatus Wolfeibacteriota</taxon>
    </lineage>
</organism>
<evidence type="ECO:0000256" key="3">
    <source>
        <dbReference type="ARBA" id="ARBA00022884"/>
    </source>
</evidence>
<dbReference type="GO" id="GO:0005737">
    <property type="term" value="C:cytoplasm"/>
    <property type="evidence" value="ECO:0007669"/>
    <property type="project" value="UniProtKB-ARBA"/>
</dbReference>
<reference evidence="8 9" key="1">
    <citation type="submission" date="2017-09" db="EMBL/GenBank/DDBJ databases">
        <title>Depth-based differentiation of microbial function through sediment-hosted aquifers and enrichment of novel symbionts in the deep terrestrial subsurface.</title>
        <authorList>
            <person name="Probst A.J."/>
            <person name="Ladd B."/>
            <person name="Jarett J.K."/>
            <person name="Geller-Mcgrath D.E."/>
            <person name="Sieber C.M."/>
            <person name="Emerson J.B."/>
            <person name="Anantharaman K."/>
            <person name="Thomas B.C."/>
            <person name="Malmstrom R."/>
            <person name="Stieglmeier M."/>
            <person name="Klingl A."/>
            <person name="Woyke T."/>
            <person name="Ryan C.M."/>
            <person name="Banfield J.F."/>
        </authorList>
    </citation>
    <scope>NUCLEOTIDE SEQUENCE [LARGE SCALE GENOMIC DNA]</scope>
    <source>
        <strain evidence="8">CG10_big_fil_rev_8_21_14_0_10_31_9</strain>
    </source>
</reference>
<dbReference type="GO" id="GO:1990904">
    <property type="term" value="C:ribonucleoprotein complex"/>
    <property type="evidence" value="ECO:0007669"/>
    <property type="project" value="UniProtKB-KW"/>
</dbReference>
<keyword evidence="2 7" id="KW-0699">rRNA-binding</keyword>
<dbReference type="CDD" id="cd00432">
    <property type="entry name" value="Ribosomal_L18_L5e"/>
    <property type="match status" value="1"/>
</dbReference>